<dbReference type="Proteomes" id="UP000582646">
    <property type="component" value="Unassembled WGS sequence"/>
</dbReference>
<evidence type="ECO:0000313" key="5">
    <source>
        <dbReference type="Proteomes" id="UP000582646"/>
    </source>
</evidence>
<evidence type="ECO:0000256" key="1">
    <source>
        <dbReference type="ARBA" id="ARBA00023125"/>
    </source>
</evidence>
<keyword evidence="1 2" id="KW-0238">DNA-binding</keyword>
<dbReference type="PANTHER" id="PTHR30055">
    <property type="entry name" value="HTH-TYPE TRANSCRIPTIONAL REGULATOR RUTR"/>
    <property type="match status" value="1"/>
</dbReference>
<dbReference type="InterPro" id="IPR050109">
    <property type="entry name" value="HTH-type_TetR-like_transc_reg"/>
</dbReference>
<dbReference type="GO" id="GO:0000976">
    <property type="term" value="F:transcription cis-regulatory region binding"/>
    <property type="evidence" value="ECO:0007669"/>
    <property type="project" value="TreeGrafter"/>
</dbReference>
<organism evidence="4 5">
    <name type="scientific">Tsukamurella spumae</name>
    <dbReference type="NCBI Taxonomy" id="44753"/>
    <lineage>
        <taxon>Bacteria</taxon>
        <taxon>Bacillati</taxon>
        <taxon>Actinomycetota</taxon>
        <taxon>Actinomycetes</taxon>
        <taxon>Mycobacteriales</taxon>
        <taxon>Tsukamurellaceae</taxon>
        <taxon>Tsukamurella</taxon>
    </lineage>
</organism>
<dbReference type="Gene3D" id="1.10.357.10">
    <property type="entry name" value="Tetracycline Repressor, domain 2"/>
    <property type="match status" value="1"/>
</dbReference>
<accession>A0A846X674</accession>
<dbReference type="RefSeq" id="WP_168546282.1">
    <property type="nucleotide sequence ID" value="NZ_BAAAKS010000012.1"/>
</dbReference>
<evidence type="ECO:0000256" key="2">
    <source>
        <dbReference type="PROSITE-ProRule" id="PRU00335"/>
    </source>
</evidence>
<dbReference type="PANTHER" id="PTHR30055:SF226">
    <property type="entry name" value="HTH-TYPE TRANSCRIPTIONAL REGULATOR PKSA"/>
    <property type="match status" value="1"/>
</dbReference>
<proteinExistence type="predicted"/>
<dbReference type="PRINTS" id="PR00455">
    <property type="entry name" value="HTHTETR"/>
</dbReference>
<dbReference type="GO" id="GO:0003700">
    <property type="term" value="F:DNA-binding transcription factor activity"/>
    <property type="evidence" value="ECO:0007669"/>
    <property type="project" value="TreeGrafter"/>
</dbReference>
<evidence type="ECO:0000259" key="3">
    <source>
        <dbReference type="PROSITE" id="PS50977"/>
    </source>
</evidence>
<dbReference type="InterPro" id="IPR009057">
    <property type="entry name" value="Homeodomain-like_sf"/>
</dbReference>
<name>A0A846X674_9ACTN</name>
<keyword evidence="5" id="KW-1185">Reference proteome</keyword>
<evidence type="ECO:0000313" key="4">
    <source>
        <dbReference type="EMBL" id="NKY19280.1"/>
    </source>
</evidence>
<feature type="DNA-binding region" description="H-T-H motif" evidence="2">
    <location>
        <begin position="40"/>
        <end position="59"/>
    </location>
</feature>
<dbReference type="PROSITE" id="PS50977">
    <property type="entry name" value="HTH_TETR_2"/>
    <property type="match status" value="1"/>
</dbReference>
<feature type="domain" description="HTH tetR-type" evidence="3">
    <location>
        <begin position="17"/>
        <end position="77"/>
    </location>
</feature>
<protein>
    <submittedName>
        <fullName evidence="4">TetR/AcrR family transcriptional regulator</fullName>
    </submittedName>
</protein>
<gene>
    <name evidence="4" type="ORF">HF999_12965</name>
</gene>
<dbReference type="InterPro" id="IPR001647">
    <property type="entry name" value="HTH_TetR"/>
</dbReference>
<comment type="caution">
    <text evidence="4">The sequence shown here is derived from an EMBL/GenBank/DDBJ whole genome shotgun (WGS) entry which is preliminary data.</text>
</comment>
<dbReference type="EMBL" id="JAAXOQ010000016">
    <property type="protein sequence ID" value="NKY19280.1"/>
    <property type="molecule type" value="Genomic_DNA"/>
</dbReference>
<reference evidence="4 5" key="1">
    <citation type="submission" date="2020-04" db="EMBL/GenBank/DDBJ databases">
        <title>MicrobeNet Type strains.</title>
        <authorList>
            <person name="Nicholson A.C."/>
        </authorList>
    </citation>
    <scope>NUCLEOTIDE SEQUENCE [LARGE SCALE GENOMIC DNA]</scope>
    <source>
        <strain evidence="4 5">DSM 44113</strain>
    </source>
</reference>
<dbReference type="SUPFAM" id="SSF46689">
    <property type="entry name" value="Homeodomain-like"/>
    <property type="match status" value="1"/>
</dbReference>
<dbReference type="AlphaFoldDB" id="A0A846X674"/>
<sequence>MAPLRPPIRAPQQSRSRETRQRLLETTIASLATRGWVATTVGSVARRAGVSRGAAQHHFPTREDLISAALEYMGEQRLAHVAAAGAAVPEGPERPYAVARLIVEYYTDDLFKAALHVWTAAASDEALRERMLPFENRHSREVFALAMRLLEVDRDDDEARRAVQATLDLARGLGLADLLSDDAERREQVIDFWGRQLTSIVASR</sequence>
<dbReference type="Pfam" id="PF00440">
    <property type="entry name" value="TetR_N"/>
    <property type="match status" value="1"/>
</dbReference>